<evidence type="ECO:0000313" key="1">
    <source>
        <dbReference type="EMBL" id="MDX5984650.1"/>
    </source>
</evidence>
<keyword evidence="2" id="KW-1185">Reference proteome</keyword>
<gene>
    <name evidence="1" type="ORF">SIL82_10275</name>
</gene>
<comment type="caution">
    <text evidence="1">The sequence shown here is derived from an EMBL/GenBank/DDBJ whole genome shotgun (WGS) entry which is preliminary data.</text>
</comment>
<dbReference type="EMBL" id="JAWXXV010000001">
    <property type="protein sequence ID" value="MDX5984650.1"/>
    <property type="molecule type" value="Genomic_DNA"/>
</dbReference>
<protein>
    <submittedName>
        <fullName evidence="1">Uncharacterized protein</fullName>
    </submittedName>
</protein>
<dbReference type="Proteomes" id="UP001279660">
    <property type="component" value="Unassembled WGS sequence"/>
</dbReference>
<evidence type="ECO:0000313" key="2">
    <source>
        <dbReference type="Proteomes" id="UP001279660"/>
    </source>
</evidence>
<accession>A0ABU4PKD4</accession>
<organism evidence="1 2">
    <name type="scientific">Sphingomonas echinoides</name>
    <dbReference type="NCBI Taxonomy" id="59803"/>
    <lineage>
        <taxon>Bacteria</taxon>
        <taxon>Pseudomonadati</taxon>
        <taxon>Pseudomonadota</taxon>
        <taxon>Alphaproteobacteria</taxon>
        <taxon>Sphingomonadales</taxon>
        <taxon>Sphingomonadaceae</taxon>
        <taxon>Sphingomonas</taxon>
    </lineage>
</organism>
<reference evidence="1 2" key="1">
    <citation type="submission" date="2023-11" db="EMBL/GenBank/DDBJ databases">
        <title>MicrobeMod: A computational toolkit for identifying prokaryotic methylation and restriction-modification with nanopore sequencing.</title>
        <authorList>
            <person name="Crits-Christoph A."/>
            <person name="Kang S.C."/>
            <person name="Lee H."/>
            <person name="Ostrov N."/>
        </authorList>
    </citation>
    <scope>NUCLEOTIDE SEQUENCE [LARGE SCALE GENOMIC DNA]</scope>
    <source>
        <strain evidence="1 2">ATCC 14820</strain>
    </source>
</reference>
<name>A0ABU4PKD4_9SPHN</name>
<proteinExistence type="predicted"/>
<dbReference type="RefSeq" id="WP_029622378.1">
    <property type="nucleotide sequence ID" value="NZ_JAWXXV010000001.1"/>
</dbReference>
<sequence>MAIELNFINNSNDMNKSAIVLFQKNLASVADDAPIAWKVIPDSAPGLTHRFVFPTTIDVVATDAEGAIAGPVSGWGSHYFVVGPQSAESAAAFGAAEAAAGEVQVRNALPGTSITANIFRDGRLLAVKAAVPPQQMAVFQLKPSLWVGAAAAVSEGQALDPETLSNVKTELSLLGLASADIVMSGGGGDVLATPFRFSLQNVVMA</sequence>